<comment type="caution">
    <text evidence="1">The sequence shown here is derived from an EMBL/GenBank/DDBJ whole genome shotgun (WGS) entry which is preliminary data.</text>
</comment>
<protein>
    <recommendedName>
        <fullName evidence="3">Lipoprotein</fullName>
    </recommendedName>
</protein>
<reference evidence="1 2" key="1">
    <citation type="submission" date="2023-08" db="EMBL/GenBank/DDBJ databases">
        <title>genomic of G39.</title>
        <authorList>
            <person name="Wang Y."/>
        </authorList>
    </citation>
    <scope>NUCLEOTIDE SEQUENCE [LARGE SCALE GENOMIC DNA]</scope>
    <source>
        <strain evidence="1 2">G39</strain>
    </source>
</reference>
<evidence type="ECO:0000313" key="2">
    <source>
        <dbReference type="Proteomes" id="UP001240639"/>
    </source>
</evidence>
<evidence type="ECO:0000313" key="1">
    <source>
        <dbReference type="EMBL" id="MDP4574187.1"/>
    </source>
</evidence>
<name>A0ABT9HMW2_9SPHN</name>
<proteinExistence type="predicted"/>
<evidence type="ECO:0008006" key="3">
    <source>
        <dbReference type="Google" id="ProtNLM"/>
    </source>
</evidence>
<gene>
    <name evidence="1" type="ORF">Q9K02_03420</name>
</gene>
<dbReference type="Proteomes" id="UP001240639">
    <property type="component" value="Unassembled WGS sequence"/>
</dbReference>
<dbReference type="RefSeq" id="WP_305931627.1">
    <property type="nucleotide sequence ID" value="NZ_JAVAIM010000001.1"/>
</dbReference>
<dbReference type="EMBL" id="JAVAIM010000001">
    <property type="protein sequence ID" value="MDP4574187.1"/>
    <property type="molecule type" value="Genomic_DNA"/>
</dbReference>
<accession>A0ABT9HMW2</accession>
<sequence length="124" mass="12586">MNTTIPLALLLATTGCAASEGAYEVAEERAACTVENAEKAGMSEAALCVALLQGFAEAGGDPATNLAVTIASPTQLDVLVTEASGTQHDPITFDVMDTEMREAIVKGFGADLARILARDAASGG</sequence>
<keyword evidence="2" id="KW-1185">Reference proteome</keyword>
<organism evidence="1 2">
    <name type="scientific">Qipengyuania profundimaris</name>
    <dbReference type="NCBI Taxonomy" id="3067652"/>
    <lineage>
        <taxon>Bacteria</taxon>
        <taxon>Pseudomonadati</taxon>
        <taxon>Pseudomonadota</taxon>
        <taxon>Alphaproteobacteria</taxon>
        <taxon>Sphingomonadales</taxon>
        <taxon>Erythrobacteraceae</taxon>
        <taxon>Qipengyuania</taxon>
    </lineage>
</organism>